<evidence type="ECO:0000313" key="3">
    <source>
        <dbReference type="Proteomes" id="UP000637632"/>
    </source>
</evidence>
<organism evidence="2 3">
    <name type="scientific">Undibacterium aquatile</name>
    <dbReference type="NCBI Taxonomy" id="1537398"/>
    <lineage>
        <taxon>Bacteria</taxon>
        <taxon>Pseudomonadati</taxon>
        <taxon>Pseudomonadota</taxon>
        <taxon>Betaproteobacteria</taxon>
        <taxon>Burkholderiales</taxon>
        <taxon>Oxalobacteraceae</taxon>
        <taxon>Undibacterium</taxon>
    </lineage>
</organism>
<evidence type="ECO:0000313" key="2">
    <source>
        <dbReference type="EMBL" id="MBC3813114.1"/>
    </source>
</evidence>
<dbReference type="SUPFAM" id="SSF160719">
    <property type="entry name" value="gpW/gp25-like"/>
    <property type="match status" value="1"/>
</dbReference>
<gene>
    <name evidence="2" type="ORF">H8K26_16860</name>
</gene>
<reference evidence="2 3" key="1">
    <citation type="submission" date="2020-08" db="EMBL/GenBank/DDBJ databases">
        <title>Novel species isolated from subtropical streams in China.</title>
        <authorList>
            <person name="Lu H."/>
        </authorList>
    </citation>
    <scope>NUCLEOTIDE SEQUENCE [LARGE SCALE GENOMIC DNA]</scope>
    <source>
        <strain evidence="2 3">CCTCC AB 2015119</strain>
    </source>
</reference>
<dbReference type="RefSeq" id="WP_190481101.1">
    <property type="nucleotide sequence ID" value="NZ_JACOFT010000007.1"/>
</dbReference>
<keyword evidence="3" id="KW-1185">Reference proteome</keyword>
<dbReference type="Gene3D" id="3.10.450.40">
    <property type="match status" value="1"/>
</dbReference>
<name>A0ABR6XJM1_9BURK</name>
<protein>
    <submittedName>
        <fullName evidence="2">GPW/gp25 family protein</fullName>
    </submittedName>
</protein>
<dbReference type="Proteomes" id="UP000637632">
    <property type="component" value="Unassembled WGS sequence"/>
</dbReference>
<proteinExistence type="predicted"/>
<evidence type="ECO:0000259" key="1">
    <source>
        <dbReference type="Pfam" id="PF04965"/>
    </source>
</evidence>
<sequence>MTPLTQISASHWQLALNRPGNVVTDADDISQCIQVILTTPKGSDPLRPEFACDLWRYIDAPISQAIPHIVREAWDAIETFEPRINLISISPRSGSEPGHIILRIVWEIAGQKNQTEVTI</sequence>
<feature type="domain" description="IraD/Gp25-like" evidence="1">
    <location>
        <begin position="25"/>
        <end position="108"/>
    </location>
</feature>
<dbReference type="InterPro" id="IPR007048">
    <property type="entry name" value="IraD/Gp25-like"/>
</dbReference>
<dbReference type="Pfam" id="PF04965">
    <property type="entry name" value="GPW_gp25"/>
    <property type="match status" value="1"/>
</dbReference>
<dbReference type="EMBL" id="JACOFT010000007">
    <property type="protein sequence ID" value="MBC3813114.1"/>
    <property type="molecule type" value="Genomic_DNA"/>
</dbReference>
<comment type="caution">
    <text evidence="2">The sequence shown here is derived from an EMBL/GenBank/DDBJ whole genome shotgun (WGS) entry which is preliminary data.</text>
</comment>
<accession>A0ABR6XJM1</accession>